<name>A0ABR7VJ67_VIRHA</name>
<dbReference type="EC" id="4.1.1.81" evidence="4"/>
<dbReference type="Gene3D" id="3.90.1150.10">
    <property type="entry name" value="Aspartate Aminotransferase, domain 1"/>
    <property type="match status" value="1"/>
</dbReference>
<sequence>MHLPAHGANTQHVYEALGMEAPATIIDFSVNTNPLGTPASIQACWQDWLQAVYDYPDPHYTELKQQIATKEKVESKSLLPGNGAAELITLIARFLHSKNVLIAQPAFSEYETACRVEDCNISYYQLKPPAFTLDKEVLHKKLQAADAVFFCNPNNPTGIAFDQHVMNWLIEACEEAKTLLILDEAFYDFVSPPATAIQKASNSPYLLVLRSLTKMYHIAGLRLGYLVGHPEVVEQIGKRQPHWALNGIALKAGVSCLLEQEHVKDTTNFITKERDRVFHFLQRSDYIHSASAVNFYLLKDPAAASQESLYYFLLEKGLVLRHTYNFPGLEGNWLRAAVKKEAENNQLMEALVQWKKEE</sequence>
<comment type="cofactor">
    <cofactor evidence="1">
        <name>pyridoxal 5'-phosphate</name>
        <dbReference type="ChEBI" id="CHEBI:597326"/>
    </cofactor>
</comment>
<dbReference type="InterPro" id="IPR015422">
    <property type="entry name" value="PyrdxlP-dep_Trfase_small"/>
</dbReference>
<accession>A0ABR7VJ67</accession>
<dbReference type="NCBIfam" id="TIGR01140">
    <property type="entry name" value="L_thr_O3P_dcar"/>
    <property type="match status" value="1"/>
</dbReference>
<dbReference type="InterPro" id="IPR005860">
    <property type="entry name" value="CobD"/>
</dbReference>
<keyword evidence="5" id="KW-0169">Cobalamin biosynthesis</keyword>
<evidence type="ECO:0000256" key="7">
    <source>
        <dbReference type="ARBA" id="ARBA00023239"/>
    </source>
</evidence>
<comment type="catalytic activity">
    <reaction evidence="9">
        <text>O-phospho-L-threonine + H(+) = (R)-1-aminopropan-2-yl phosphate + CO2</text>
        <dbReference type="Rhea" id="RHEA:11492"/>
        <dbReference type="ChEBI" id="CHEBI:15378"/>
        <dbReference type="ChEBI" id="CHEBI:16526"/>
        <dbReference type="ChEBI" id="CHEBI:58563"/>
        <dbReference type="ChEBI" id="CHEBI:58675"/>
        <dbReference type="EC" id="4.1.1.81"/>
    </reaction>
</comment>
<reference evidence="11 12" key="1">
    <citation type="submission" date="2020-09" db="EMBL/GenBank/DDBJ databases">
        <title>Draft Genome Sequences of Oil-Oxidizing Bacteria Halomonas titanicae, Marinobacter lutaoensis, and Virgibacillus halodenitrificans Isolated from Highly Saline Environments.</title>
        <authorList>
            <person name="Grouzdev D.S."/>
            <person name="Sokolova D.S."/>
            <person name="Semenova E.M."/>
            <person name="Borzenkov I.A."/>
            <person name="Bidzhieva S.K."/>
            <person name="Poltaraus A.B."/>
            <person name="Nazina T.N."/>
        </authorList>
    </citation>
    <scope>NUCLEOTIDE SEQUENCE [LARGE SCALE GENOMIC DNA]</scope>
    <source>
        <strain evidence="11 12">VKM B-3472D</strain>
    </source>
</reference>
<dbReference type="PANTHER" id="PTHR42885">
    <property type="entry name" value="HISTIDINOL-PHOSPHATE AMINOTRANSFERASE-RELATED"/>
    <property type="match status" value="1"/>
</dbReference>
<dbReference type="InterPro" id="IPR015421">
    <property type="entry name" value="PyrdxlP-dep_Trfase_major"/>
</dbReference>
<evidence type="ECO:0000256" key="5">
    <source>
        <dbReference type="ARBA" id="ARBA00022573"/>
    </source>
</evidence>
<proteinExistence type="predicted"/>
<protein>
    <recommendedName>
        <fullName evidence="4">threonine-phosphate decarboxylase</fullName>
        <ecNumber evidence="4">4.1.1.81</ecNumber>
    </recommendedName>
    <alternativeName>
        <fullName evidence="8">L-threonine-O-3-phosphate decarboxylase</fullName>
    </alternativeName>
</protein>
<evidence type="ECO:0000256" key="4">
    <source>
        <dbReference type="ARBA" id="ARBA00012285"/>
    </source>
</evidence>
<evidence type="ECO:0000313" key="12">
    <source>
        <dbReference type="Proteomes" id="UP000621631"/>
    </source>
</evidence>
<dbReference type="RefSeq" id="WP_189777375.1">
    <property type="nucleotide sequence ID" value="NZ_JACWEZ010000002.1"/>
</dbReference>
<keyword evidence="6" id="KW-0663">Pyridoxal phosphate</keyword>
<organism evidence="11 12">
    <name type="scientific">Virgibacillus halodenitrificans</name>
    <name type="common">Bacillus halodenitrificans</name>
    <dbReference type="NCBI Taxonomy" id="1482"/>
    <lineage>
        <taxon>Bacteria</taxon>
        <taxon>Bacillati</taxon>
        <taxon>Bacillota</taxon>
        <taxon>Bacilli</taxon>
        <taxon>Bacillales</taxon>
        <taxon>Bacillaceae</taxon>
        <taxon>Virgibacillus</taxon>
    </lineage>
</organism>
<evidence type="ECO:0000256" key="6">
    <source>
        <dbReference type="ARBA" id="ARBA00022898"/>
    </source>
</evidence>
<dbReference type="CDD" id="cd00609">
    <property type="entry name" value="AAT_like"/>
    <property type="match status" value="1"/>
</dbReference>
<dbReference type="InterPro" id="IPR015424">
    <property type="entry name" value="PyrdxlP-dep_Trfase"/>
</dbReference>
<comment type="function">
    <text evidence="2">Decarboxylates L-threonine-O-3-phosphate to yield (R)-1-amino-2-propanol O-2-phosphate, the precursor for the linkage between the nucleotide loop and the corrin ring in cobalamin.</text>
</comment>
<evidence type="ECO:0000259" key="10">
    <source>
        <dbReference type="Pfam" id="PF00155"/>
    </source>
</evidence>
<gene>
    <name evidence="11" type="ORF">IC602_05040</name>
</gene>
<evidence type="ECO:0000256" key="1">
    <source>
        <dbReference type="ARBA" id="ARBA00001933"/>
    </source>
</evidence>
<evidence type="ECO:0000256" key="8">
    <source>
        <dbReference type="ARBA" id="ARBA00029996"/>
    </source>
</evidence>
<evidence type="ECO:0000256" key="2">
    <source>
        <dbReference type="ARBA" id="ARBA00003444"/>
    </source>
</evidence>
<dbReference type="Gene3D" id="3.40.640.10">
    <property type="entry name" value="Type I PLP-dependent aspartate aminotransferase-like (Major domain)"/>
    <property type="match status" value="1"/>
</dbReference>
<dbReference type="GO" id="GO:0048472">
    <property type="term" value="F:threonine-phosphate decarboxylase activity"/>
    <property type="evidence" value="ECO:0007669"/>
    <property type="project" value="UniProtKB-EC"/>
</dbReference>
<keyword evidence="7 11" id="KW-0456">Lyase</keyword>
<keyword evidence="12" id="KW-1185">Reference proteome</keyword>
<dbReference type="Pfam" id="PF00155">
    <property type="entry name" value="Aminotran_1_2"/>
    <property type="match status" value="1"/>
</dbReference>
<comment type="caution">
    <text evidence="11">The sequence shown here is derived from an EMBL/GenBank/DDBJ whole genome shotgun (WGS) entry which is preliminary data.</text>
</comment>
<evidence type="ECO:0000256" key="9">
    <source>
        <dbReference type="ARBA" id="ARBA00048531"/>
    </source>
</evidence>
<comment type="pathway">
    <text evidence="3">Cofactor biosynthesis; adenosylcobalamin biosynthesis.</text>
</comment>
<dbReference type="InterPro" id="IPR004839">
    <property type="entry name" value="Aminotransferase_I/II_large"/>
</dbReference>
<dbReference type="Proteomes" id="UP000621631">
    <property type="component" value="Unassembled WGS sequence"/>
</dbReference>
<dbReference type="SUPFAM" id="SSF53383">
    <property type="entry name" value="PLP-dependent transferases"/>
    <property type="match status" value="1"/>
</dbReference>
<dbReference type="PANTHER" id="PTHR42885:SF1">
    <property type="entry name" value="THREONINE-PHOSPHATE DECARBOXYLASE"/>
    <property type="match status" value="1"/>
</dbReference>
<evidence type="ECO:0000313" key="11">
    <source>
        <dbReference type="EMBL" id="MBD1221964.1"/>
    </source>
</evidence>
<feature type="domain" description="Aminotransferase class I/classII large" evidence="10">
    <location>
        <begin position="24"/>
        <end position="351"/>
    </location>
</feature>
<dbReference type="EMBL" id="JACWEZ010000002">
    <property type="protein sequence ID" value="MBD1221964.1"/>
    <property type="molecule type" value="Genomic_DNA"/>
</dbReference>
<evidence type="ECO:0000256" key="3">
    <source>
        <dbReference type="ARBA" id="ARBA00004953"/>
    </source>
</evidence>